<feature type="transmembrane region" description="Helical" evidence="6">
    <location>
        <begin position="495"/>
        <end position="513"/>
    </location>
</feature>
<feature type="transmembrane region" description="Helical" evidence="6">
    <location>
        <begin position="163"/>
        <end position="185"/>
    </location>
</feature>
<organism evidence="8 9">
    <name type="scientific">Somion occarium</name>
    <dbReference type="NCBI Taxonomy" id="3059160"/>
    <lineage>
        <taxon>Eukaryota</taxon>
        <taxon>Fungi</taxon>
        <taxon>Dikarya</taxon>
        <taxon>Basidiomycota</taxon>
        <taxon>Agaricomycotina</taxon>
        <taxon>Agaricomycetes</taxon>
        <taxon>Polyporales</taxon>
        <taxon>Cerrenaceae</taxon>
        <taxon>Somion</taxon>
    </lineage>
</organism>
<dbReference type="Proteomes" id="UP001497453">
    <property type="component" value="Chromosome 6"/>
</dbReference>
<evidence type="ECO:0000256" key="2">
    <source>
        <dbReference type="ARBA" id="ARBA00022692"/>
    </source>
</evidence>
<evidence type="ECO:0000256" key="3">
    <source>
        <dbReference type="ARBA" id="ARBA00022989"/>
    </source>
</evidence>
<feature type="transmembrane region" description="Helical" evidence="6">
    <location>
        <begin position="86"/>
        <end position="111"/>
    </location>
</feature>
<evidence type="ECO:0000313" key="9">
    <source>
        <dbReference type="Proteomes" id="UP001497453"/>
    </source>
</evidence>
<keyword evidence="3 6" id="KW-1133">Transmembrane helix</keyword>
<feature type="transmembrane region" description="Helical" evidence="6">
    <location>
        <begin position="242"/>
        <end position="261"/>
    </location>
</feature>
<evidence type="ECO:0000313" key="8">
    <source>
        <dbReference type="EMBL" id="CAL1710718.1"/>
    </source>
</evidence>
<name>A0ABP1DSB9_9APHY</name>
<evidence type="ECO:0000256" key="4">
    <source>
        <dbReference type="ARBA" id="ARBA00023136"/>
    </source>
</evidence>
<keyword evidence="2 6" id="KW-0812">Transmembrane</keyword>
<evidence type="ECO:0000259" key="7">
    <source>
        <dbReference type="Pfam" id="PF02163"/>
    </source>
</evidence>
<keyword evidence="9" id="KW-1185">Reference proteome</keyword>
<dbReference type="PANTHER" id="PTHR13325">
    <property type="entry name" value="PROTEASE M50 MEMBRANE-BOUND TRANSCRIPTION FACTOR SITE 2 PROTEASE"/>
    <property type="match status" value="1"/>
</dbReference>
<dbReference type="InterPro" id="IPR001193">
    <property type="entry name" value="MBTPS2"/>
</dbReference>
<dbReference type="PANTHER" id="PTHR13325:SF3">
    <property type="entry name" value="MEMBRANE-BOUND TRANSCRIPTION FACTOR SITE-2 PROTEASE"/>
    <property type="match status" value="1"/>
</dbReference>
<gene>
    <name evidence="8" type="ORF">GFSPODELE1_LOCUS7956</name>
</gene>
<evidence type="ECO:0000256" key="1">
    <source>
        <dbReference type="ARBA" id="ARBA00004127"/>
    </source>
</evidence>
<dbReference type="EMBL" id="OZ037949">
    <property type="protein sequence ID" value="CAL1710718.1"/>
    <property type="molecule type" value="Genomic_DNA"/>
</dbReference>
<feature type="domain" description="Peptidase M50" evidence="7">
    <location>
        <begin position="179"/>
        <end position="529"/>
    </location>
</feature>
<dbReference type="Pfam" id="PF02163">
    <property type="entry name" value="Peptidase_M50"/>
    <property type="match status" value="1"/>
</dbReference>
<feature type="transmembrane region" description="Helical" evidence="6">
    <location>
        <begin position="574"/>
        <end position="595"/>
    </location>
</feature>
<feature type="transmembrane region" description="Helical" evidence="6">
    <location>
        <begin position="6"/>
        <end position="23"/>
    </location>
</feature>
<accession>A0ABP1DSB9</accession>
<evidence type="ECO:0000256" key="6">
    <source>
        <dbReference type="SAM" id="Phobius"/>
    </source>
</evidence>
<keyword evidence="4 6" id="KW-0472">Membrane</keyword>
<protein>
    <recommendedName>
        <fullName evidence="5">Endopeptidase S2P</fullName>
    </recommendedName>
</protein>
<sequence>MGFLDLAVYVVGFWVILHVLRFLSRRRYPSASYSLPGSRSLSKPSSTNIVLEQCYLRAELKGLNRLHDDFVTWLEKSSSFRQLASLVYDLGSVLSLIGVVLAIVFLGWTLVQLGAKAFTVPSSTPSTLFHVGTVYKRQLQEGNTATPHDGTQRSFVGDHPISFLIPGVTIPFSHLIPLLVTLLIAQGLHEVGHAFAAALDSIPILSCGLTLTLIVPAAFVSLPSHAVKRCSPRSRLRIISSGPFHNLVLWAAIALWTVLGIDRIFWSLAGYQYVGHFGRAIVNINTESSLHQYLPIGSIITKLDDYRLVSFDSSHDPWTEYLTRPIVFNTGIQLGWCVARDWVLSHDESCCTSHNQTSGVSCFASKPSASTPLIQRCLPPLTILDVKSSQAARRCSSASDCTETDFCLISKSKNVMMRIEYYISDSVVPGIPHDDLDARLKSIVWSGPKEEILEDVEVGTYLPRFPFLPRRLPTTIGLFVEYVSQSIQLSSSNSYFVRYLSTLSLSLFLLNLLPLPLLDGGQLLDAALDFAEPYMPPVQEDHYSLSNLEAGNVDPNTGRSIAATARWKQQVLDASMMLTAILLSCCGSLGLINIATGK</sequence>
<proteinExistence type="predicted"/>
<dbReference type="PRINTS" id="PR01000">
    <property type="entry name" value="SREBPS2PTASE"/>
</dbReference>
<feature type="transmembrane region" description="Helical" evidence="6">
    <location>
        <begin position="197"/>
        <end position="222"/>
    </location>
</feature>
<comment type="subcellular location">
    <subcellularLocation>
        <location evidence="1">Endomembrane system</location>
        <topology evidence="1">Multi-pass membrane protein</topology>
    </subcellularLocation>
</comment>
<dbReference type="InterPro" id="IPR008915">
    <property type="entry name" value="Peptidase_M50"/>
</dbReference>
<reference evidence="9" key="1">
    <citation type="submission" date="2024-04" db="EMBL/GenBank/DDBJ databases">
        <authorList>
            <person name="Shaw F."/>
            <person name="Minotto A."/>
        </authorList>
    </citation>
    <scope>NUCLEOTIDE SEQUENCE [LARGE SCALE GENOMIC DNA]</scope>
</reference>
<evidence type="ECO:0000256" key="5">
    <source>
        <dbReference type="ARBA" id="ARBA00032658"/>
    </source>
</evidence>